<name>A0A3D8YDY9_9BACT</name>
<keyword evidence="1" id="KW-0472">Membrane</keyword>
<protein>
    <submittedName>
        <fullName evidence="2">Uncharacterized protein</fullName>
    </submittedName>
</protein>
<reference evidence="2 3" key="1">
    <citation type="submission" date="2018-07" db="EMBL/GenBank/DDBJ databases">
        <title>Dyadobacter roseus sp. nov., isolated from rose rhizosphere soil.</title>
        <authorList>
            <person name="Chen L."/>
        </authorList>
    </citation>
    <scope>NUCLEOTIDE SEQUENCE [LARGE SCALE GENOMIC DNA]</scope>
    <source>
        <strain evidence="2 3">RS19</strain>
    </source>
</reference>
<evidence type="ECO:0000313" key="3">
    <source>
        <dbReference type="Proteomes" id="UP000256373"/>
    </source>
</evidence>
<keyword evidence="1" id="KW-1133">Transmembrane helix</keyword>
<dbReference type="RefSeq" id="WP_115830037.1">
    <property type="nucleotide sequence ID" value="NZ_QNUL01000004.1"/>
</dbReference>
<gene>
    <name evidence="2" type="ORF">DSL64_07395</name>
</gene>
<evidence type="ECO:0000256" key="1">
    <source>
        <dbReference type="SAM" id="Phobius"/>
    </source>
</evidence>
<feature type="transmembrane region" description="Helical" evidence="1">
    <location>
        <begin position="45"/>
        <end position="67"/>
    </location>
</feature>
<dbReference type="Pfam" id="PF20664">
    <property type="entry name" value="DUF6814"/>
    <property type="match status" value="1"/>
</dbReference>
<dbReference type="Proteomes" id="UP000256373">
    <property type="component" value="Unassembled WGS sequence"/>
</dbReference>
<feature type="transmembrane region" description="Helical" evidence="1">
    <location>
        <begin position="7"/>
        <end position="25"/>
    </location>
</feature>
<sequence length="84" mass="9248">MNALKKILGAVWIVLGPVIILFLISQAIDKIGVAESDIDRLNTSLQWGIIILIFIPICAGLVIFGLYSFKGEYDKLPTTSDELK</sequence>
<keyword evidence="3" id="KW-1185">Reference proteome</keyword>
<organism evidence="2 3">
    <name type="scientific">Dyadobacter luteus</name>
    <dbReference type="NCBI Taxonomy" id="2259619"/>
    <lineage>
        <taxon>Bacteria</taxon>
        <taxon>Pseudomonadati</taxon>
        <taxon>Bacteroidota</taxon>
        <taxon>Cytophagia</taxon>
        <taxon>Cytophagales</taxon>
        <taxon>Spirosomataceae</taxon>
        <taxon>Dyadobacter</taxon>
    </lineage>
</organism>
<comment type="caution">
    <text evidence="2">The sequence shown here is derived from an EMBL/GenBank/DDBJ whole genome shotgun (WGS) entry which is preliminary data.</text>
</comment>
<keyword evidence="1" id="KW-0812">Transmembrane</keyword>
<dbReference type="InterPro" id="IPR049211">
    <property type="entry name" value="DUF6814"/>
</dbReference>
<accession>A0A3D8YDY9</accession>
<dbReference type="AlphaFoldDB" id="A0A3D8YDY9"/>
<proteinExistence type="predicted"/>
<evidence type="ECO:0000313" key="2">
    <source>
        <dbReference type="EMBL" id="REA62740.1"/>
    </source>
</evidence>
<dbReference type="EMBL" id="QNUL01000004">
    <property type="protein sequence ID" value="REA62740.1"/>
    <property type="molecule type" value="Genomic_DNA"/>
</dbReference>
<dbReference type="OrthoDB" id="679529at2"/>